<keyword evidence="2" id="KW-1185">Reference proteome</keyword>
<evidence type="ECO:0000313" key="1">
    <source>
        <dbReference type="EMBL" id="GLS17818.1"/>
    </source>
</evidence>
<name>A0ABQ6CBZ8_9HYPH</name>
<dbReference type="Proteomes" id="UP001156882">
    <property type="component" value="Unassembled WGS sequence"/>
</dbReference>
<dbReference type="EMBL" id="BSPC01000006">
    <property type="protein sequence ID" value="GLS17818.1"/>
    <property type="molecule type" value="Genomic_DNA"/>
</dbReference>
<organism evidence="1 2">
    <name type="scientific">Labrys miyagiensis</name>
    <dbReference type="NCBI Taxonomy" id="346912"/>
    <lineage>
        <taxon>Bacteria</taxon>
        <taxon>Pseudomonadati</taxon>
        <taxon>Pseudomonadota</taxon>
        <taxon>Alphaproteobacteria</taxon>
        <taxon>Hyphomicrobiales</taxon>
        <taxon>Xanthobacteraceae</taxon>
        <taxon>Labrys</taxon>
    </lineage>
</organism>
<proteinExistence type="predicted"/>
<comment type="caution">
    <text evidence="1">The sequence shown here is derived from an EMBL/GenBank/DDBJ whole genome shotgun (WGS) entry which is preliminary data.</text>
</comment>
<accession>A0ABQ6CBZ8</accession>
<sequence>MDDIKDEIGGIGLPLNQPGGVGVPKHLPDGRYLIEMECRRAVARIATGPAIANLFGLEKNDVYPLLSQVEG</sequence>
<gene>
    <name evidence="1" type="ORF">GCM10007874_08330</name>
</gene>
<reference evidence="2" key="1">
    <citation type="journal article" date="2019" name="Int. J. Syst. Evol. Microbiol.">
        <title>The Global Catalogue of Microorganisms (GCM) 10K type strain sequencing project: providing services to taxonomists for standard genome sequencing and annotation.</title>
        <authorList>
            <consortium name="The Broad Institute Genomics Platform"/>
            <consortium name="The Broad Institute Genome Sequencing Center for Infectious Disease"/>
            <person name="Wu L."/>
            <person name="Ma J."/>
        </authorList>
    </citation>
    <scope>NUCLEOTIDE SEQUENCE [LARGE SCALE GENOMIC DNA]</scope>
    <source>
        <strain evidence="2">NBRC 101365</strain>
    </source>
</reference>
<protein>
    <submittedName>
        <fullName evidence="1">Uncharacterized protein</fullName>
    </submittedName>
</protein>
<evidence type="ECO:0000313" key="2">
    <source>
        <dbReference type="Proteomes" id="UP001156882"/>
    </source>
</evidence>